<evidence type="ECO:0000313" key="1">
    <source>
        <dbReference type="EMBL" id="TFK76177.1"/>
    </source>
</evidence>
<keyword evidence="2" id="KW-1185">Reference proteome</keyword>
<name>A0ACD3BGN3_9AGAR</name>
<dbReference type="EMBL" id="ML208261">
    <property type="protein sequence ID" value="TFK76177.1"/>
    <property type="molecule type" value="Genomic_DNA"/>
</dbReference>
<reference evidence="1 2" key="1">
    <citation type="journal article" date="2019" name="Nat. Ecol. Evol.">
        <title>Megaphylogeny resolves global patterns of mushroom evolution.</title>
        <authorList>
            <person name="Varga T."/>
            <person name="Krizsan K."/>
            <person name="Foldi C."/>
            <person name="Dima B."/>
            <person name="Sanchez-Garcia M."/>
            <person name="Sanchez-Ramirez S."/>
            <person name="Szollosi G.J."/>
            <person name="Szarkandi J.G."/>
            <person name="Papp V."/>
            <person name="Albert L."/>
            <person name="Andreopoulos W."/>
            <person name="Angelini C."/>
            <person name="Antonin V."/>
            <person name="Barry K.W."/>
            <person name="Bougher N.L."/>
            <person name="Buchanan P."/>
            <person name="Buyck B."/>
            <person name="Bense V."/>
            <person name="Catcheside P."/>
            <person name="Chovatia M."/>
            <person name="Cooper J."/>
            <person name="Damon W."/>
            <person name="Desjardin D."/>
            <person name="Finy P."/>
            <person name="Geml J."/>
            <person name="Haridas S."/>
            <person name="Hughes K."/>
            <person name="Justo A."/>
            <person name="Karasinski D."/>
            <person name="Kautmanova I."/>
            <person name="Kiss B."/>
            <person name="Kocsube S."/>
            <person name="Kotiranta H."/>
            <person name="LaButti K.M."/>
            <person name="Lechner B.E."/>
            <person name="Liimatainen K."/>
            <person name="Lipzen A."/>
            <person name="Lukacs Z."/>
            <person name="Mihaltcheva S."/>
            <person name="Morgado L.N."/>
            <person name="Niskanen T."/>
            <person name="Noordeloos M.E."/>
            <person name="Ohm R.A."/>
            <person name="Ortiz-Santana B."/>
            <person name="Ovrebo C."/>
            <person name="Racz N."/>
            <person name="Riley R."/>
            <person name="Savchenko A."/>
            <person name="Shiryaev A."/>
            <person name="Soop K."/>
            <person name="Spirin V."/>
            <person name="Szebenyi C."/>
            <person name="Tomsovsky M."/>
            <person name="Tulloss R.E."/>
            <person name="Uehling J."/>
            <person name="Grigoriev I.V."/>
            <person name="Vagvolgyi C."/>
            <person name="Papp T."/>
            <person name="Martin F.M."/>
            <person name="Miettinen O."/>
            <person name="Hibbett D.S."/>
            <person name="Nagy L.G."/>
        </authorList>
    </citation>
    <scope>NUCLEOTIDE SEQUENCE [LARGE SCALE GENOMIC DNA]</scope>
    <source>
        <strain evidence="1 2">NL-1719</strain>
    </source>
</reference>
<protein>
    <submittedName>
        <fullName evidence="1">Uncharacterized protein</fullName>
    </submittedName>
</protein>
<accession>A0ACD3BGN3</accession>
<evidence type="ECO:0000313" key="2">
    <source>
        <dbReference type="Proteomes" id="UP000308600"/>
    </source>
</evidence>
<organism evidence="1 2">
    <name type="scientific">Pluteus cervinus</name>
    <dbReference type="NCBI Taxonomy" id="181527"/>
    <lineage>
        <taxon>Eukaryota</taxon>
        <taxon>Fungi</taxon>
        <taxon>Dikarya</taxon>
        <taxon>Basidiomycota</taxon>
        <taxon>Agaricomycotina</taxon>
        <taxon>Agaricomycetes</taxon>
        <taxon>Agaricomycetidae</taxon>
        <taxon>Agaricales</taxon>
        <taxon>Pluteineae</taxon>
        <taxon>Pluteaceae</taxon>
        <taxon>Pluteus</taxon>
    </lineage>
</organism>
<proteinExistence type="predicted"/>
<sequence length="343" mass="37903">MQDDSWATLYTSVFTSGLAGDVSFVTPSSVRSTSTSPGPPSPRRGSLPIDSCATGDIAYLKLADESFAFYQTLQPKRDSKEYRSFLSLDLAESQSLRSASLRRKLSRGSKQTSHNSKPLSSIFSSHTFGAQAPPVPPRGRPRQSFDSTPPSVQSPRSPQYAESSFLPIRATRPPRLPSIPRTPPIDISSINTPIEEFASSLRFSPTDVCRDSSVLPRRTPTNYTSSTVSTRTRGINRSKALAQLEGRTPRLCLEPPPSAKSKRVQSNFMNMNDDSDSDDEDTPFYATSEPEDVVLPSHSKSIKRRREQAGSRDWVALNSFIDLRSDDEAPSHWRSFIELSAKP</sequence>
<dbReference type="Proteomes" id="UP000308600">
    <property type="component" value="Unassembled WGS sequence"/>
</dbReference>
<gene>
    <name evidence="1" type="ORF">BDN72DRAFT_853156</name>
</gene>